<evidence type="ECO:0000313" key="2">
    <source>
        <dbReference type="Proteomes" id="UP001595613"/>
    </source>
</evidence>
<organism evidence="1 2">
    <name type="scientific">Devosia honganensis</name>
    <dbReference type="NCBI Taxonomy" id="1610527"/>
    <lineage>
        <taxon>Bacteria</taxon>
        <taxon>Pseudomonadati</taxon>
        <taxon>Pseudomonadota</taxon>
        <taxon>Alphaproteobacteria</taxon>
        <taxon>Hyphomicrobiales</taxon>
        <taxon>Devosiaceae</taxon>
        <taxon>Devosia</taxon>
    </lineage>
</organism>
<sequence>MSAPTISTIVWQGICLTIRHQPDWAAGFDHIEITSERRLPFPISETGYRSHFLHGEDLKRYGDAQSFVTAWLAEAEQSPAWRRIAETCRQPSLF</sequence>
<accession>A0ABV7X525</accession>
<keyword evidence="2" id="KW-1185">Reference proteome</keyword>
<protein>
    <submittedName>
        <fullName evidence="1">Uncharacterized protein</fullName>
    </submittedName>
</protein>
<dbReference type="EMBL" id="JBHRYD010000016">
    <property type="protein sequence ID" value="MFC3706259.1"/>
    <property type="molecule type" value="Genomic_DNA"/>
</dbReference>
<reference evidence="2" key="1">
    <citation type="journal article" date="2019" name="Int. J. Syst. Evol. Microbiol.">
        <title>The Global Catalogue of Microorganisms (GCM) 10K type strain sequencing project: providing services to taxonomists for standard genome sequencing and annotation.</title>
        <authorList>
            <consortium name="The Broad Institute Genomics Platform"/>
            <consortium name="The Broad Institute Genome Sequencing Center for Infectious Disease"/>
            <person name="Wu L."/>
            <person name="Ma J."/>
        </authorList>
    </citation>
    <scope>NUCLEOTIDE SEQUENCE [LARGE SCALE GENOMIC DNA]</scope>
    <source>
        <strain evidence="2">KCTC 42281</strain>
    </source>
</reference>
<proteinExistence type="predicted"/>
<evidence type="ECO:0000313" key="1">
    <source>
        <dbReference type="EMBL" id="MFC3706259.1"/>
    </source>
</evidence>
<name>A0ABV7X525_9HYPH</name>
<gene>
    <name evidence="1" type="ORF">ACFOOL_16035</name>
</gene>
<dbReference type="Proteomes" id="UP001595613">
    <property type="component" value="Unassembled WGS sequence"/>
</dbReference>
<comment type="caution">
    <text evidence="1">The sequence shown here is derived from an EMBL/GenBank/DDBJ whole genome shotgun (WGS) entry which is preliminary data.</text>
</comment>
<dbReference type="RefSeq" id="WP_380098366.1">
    <property type="nucleotide sequence ID" value="NZ_JBHRYD010000016.1"/>
</dbReference>